<dbReference type="InterPro" id="IPR000259">
    <property type="entry name" value="Adhesion_dom_fimbrial"/>
</dbReference>
<dbReference type="GO" id="GO:0043709">
    <property type="term" value="P:cell adhesion involved in single-species biofilm formation"/>
    <property type="evidence" value="ECO:0007669"/>
    <property type="project" value="TreeGrafter"/>
</dbReference>
<name>A0A1B7K0S4_9ENTR</name>
<dbReference type="InterPro" id="IPR036937">
    <property type="entry name" value="Adhesion_dom_fimbrial_sf"/>
</dbReference>
<accession>A0A1B7K0S4</accession>
<comment type="subcellular location">
    <subcellularLocation>
        <location evidence="1">Fimbrium</location>
    </subcellularLocation>
</comment>
<keyword evidence="3 5" id="KW-0732">Signal</keyword>
<dbReference type="InterPro" id="IPR050263">
    <property type="entry name" value="Bact_Fimbrial_Adh_Pro"/>
</dbReference>
<evidence type="ECO:0000256" key="2">
    <source>
        <dbReference type="ARBA" id="ARBA00006671"/>
    </source>
</evidence>
<evidence type="ECO:0000256" key="1">
    <source>
        <dbReference type="ARBA" id="ARBA00004561"/>
    </source>
</evidence>
<dbReference type="GO" id="GO:0009289">
    <property type="term" value="C:pilus"/>
    <property type="evidence" value="ECO:0007669"/>
    <property type="project" value="UniProtKB-SubCell"/>
</dbReference>
<keyword evidence="8" id="KW-1185">Reference proteome</keyword>
<evidence type="ECO:0000313" key="8">
    <source>
        <dbReference type="Proteomes" id="UP000078386"/>
    </source>
</evidence>
<comment type="caution">
    <text evidence="7">The sequence shown here is derived from an EMBL/GenBank/DDBJ whole genome shotgun (WGS) entry which is preliminary data.</text>
</comment>
<dbReference type="PANTHER" id="PTHR33420:SF12">
    <property type="entry name" value="FIMBRIN-LIKE PROTEIN FIMI-RELATED"/>
    <property type="match status" value="1"/>
</dbReference>
<evidence type="ECO:0000256" key="3">
    <source>
        <dbReference type="ARBA" id="ARBA00022729"/>
    </source>
</evidence>
<keyword evidence="4" id="KW-0281">Fimbrium</keyword>
<evidence type="ECO:0000259" key="6">
    <source>
        <dbReference type="Pfam" id="PF00419"/>
    </source>
</evidence>
<evidence type="ECO:0000256" key="5">
    <source>
        <dbReference type="SAM" id="SignalP"/>
    </source>
</evidence>
<organism evidence="7 8">
    <name type="scientific">Kluyvera georgiana ATCC 51603</name>
    <dbReference type="NCBI Taxonomy" id="1354264"/>
    <lineage>
        <taxon>Bacteria</taxon>
        <taxon>Pseudomonadati</taxon>
        <taxon>Pseudomonadota</taxon>
        <taxon>Gammaproteobacteria</taxon>
        <taxon>Enterobacterales</taxon>
        <taxon>Enterobacteriaceae</taxon>
        <taxon>Kluyvera</taxon>
    </lineage>
</organism>
<dbReference type="SUPFAM" id="SSF49401">
    <property type="entry name" value="Bacterial adhesins"/>
    <property type="match status" value="1"/>
</dbReference>
<dbReference type="PANTHER" id="PTHR33420">
    <property type="entry name" value="FIMBRIAL SUBUNIT ELFA-RELATED"/>
    <property type="match status" value="1"/>
</dbReference>
<dbReference type="PATRIC" id="fig|1354264.4.peg.1961"/>
<evidence type="ECO:0000313" key="7">
    <source>
        <dbReference type="EMBL" id="OAT53761.1"/>
    </source>
</evidence>
<reference evidence="7 8" key="1">
    <citation type="submission" date="2016-04" db="EMBL/GenBank/DDBJ databases">
        <title>ATOL: Assembling a taxonomically balanced genome-scale reconstruction of the evolutionary history of the Enterobacteriaceae.</title>
        <authorList>
            <person name="Plunkett G.III."/>
            <person name="Neeno-Eckwall E.C."/>
            <person name="Glasner J.D."/>
            <person name="Perna N.T."/>
        </authorList>
    </citation>
    <scope>NUCLEOTIDE SEQUENCE [LARGE SCALE GENOMIC DNA]</scope>
    <source>
        <strain evidence="7 8">ATCC 51603</strain>
    </source>
</reference>
<dbReference type="Gene3D" id="2.60.40.1090">
    <property type="entry name" value="Fimbrial-type adhesion domain"/>
    <property type="match status" value="1"/>
</dbReference>
<dbReference type="EMBL" id="LXEU01000042">
    <property type="protein sequence ID" value="OAT53761.1"/>
    <property type="molecule type" value="Genomic_DNA"/>
</dbReference>
<evidence type="ECO:0000256" key="4">
    <source>
        <dbReference type="ARBA" id="ARBA00023263"/>
    </source>
</evidence>
<protein>
    <submittedName>
        <fullName evidence="7">Type 1 fimbriae major subunit</fullName>
    </submittedName>
</protein>
<dbReference type="Pfam" id="PF00419">
    <property type="entry name" value="Fimbrial"/>
    <property type="match status" value="1"/>
</dbReference>
<comment type="similarity">
    <text evidence="2">Belongs to the fimbrial protein family.</text>
</comment>
<feature type="chain" id="PRO_5008595830" evidence="5">
    <location>
        <begin position="33"/>
        <end position="201"/>
    </location>
</feature>
<proteinExistence type="inferred from homology"/>
<gene>
    <name evidence="7" type="ORF">M989_01886</name>
</gene>
<dbReference type="Proteomes" id="UP000078386">
    <property type="component" value="Unassembled WGS sequence"/>
</dbReference>
<sequence>MNYKQGVVIFMKINKSIVALAFLATFSINAHSAENGAGTIHFTGEIIEPSCTIDGDSGNELNVPLGTWPTSLFSTVGTESDPVNVDIKLVDCPATSDGLSAVQLTFDGPTVLTGSSTLLDVSRISTSGDMAATGIGIALSPADNPTQLLAFDGSEGQVHIDLPEESGVGVWAHLQARYKSFATEVTPGPADADLTVNIVYH</sequence>
<feature type="domain" description="Fimbrial-type adhesion" evidence="6">
    <location>
        <begin position="40"/>
        <end position="200"/>
    </location>
</feature>
<dbReference type="InterPro" id="IPR008966">
    <property type="entry name" value="Adhesion_dom_sf"/>
</dbReference>
<dbReference type="RefSeq" id="WP_245191244.1">
    <property type="nucleotide sequence ID" value="NZ_LXEU01000042.1"/>
</dbReference>
<feature type="signal peptide" evidence="5">
    <location>
        <begin position="1"/>
        <end position="32"/>
    </location>
</feature>
<dbReference type="AlphaFoldDB" id="A0A1B7K0S4"/>